<evidence type="ECO:0000256" key="2">
    <source>
        <dbReference type="ARBA" id="ARBA00022803"/>
    </source>
</evidence>
<reference evidence="7" key="2">
    <citation type="submission" date="2020-07" db="EMBL/GenBank/DDBJ databases">
        <title>Flavobacterium sp. xlx-214.</title>
        <authorList>
            <person name="Yang C."/>
        </authorList>
    </citation>
    <scope>NUCLEOTIDE SEQUENCE [LARGE SCALE GENOMIC DNA]</scope>
    <source>
        <strain evidence="7">CX-624</strain>
    </source>
</reference>
<dbReference type="RefSeq" id="WP_181886030.1">
    <property type="nucleotide sequence ID" value="NZ_CP059472.1"/>
</dbReference>
<reference evidence="4" key="3">
    <citation type="submission" date="2020-07" db="EMBL/GenBank/DDBJ databases">
        <authorList>
            <person name="Yang C."/>
        </authorList>
    </citation>
    <scope>NUCLEOTIDE SEQUENCE</scope>
    <source>
        <strain evidence="4">Cx-624</strain>
    </source>
</reference>
<dbReference type="EMBL" id="CP059472">
    <property type="protein sequence ID" value="QMS98684.1"/>
    <property type="molecule type" value="Genomic_DNA"/>
</dbReference>
<dbReference type="Proteomes" id="UP000539710">
    <property type="component" value="Unassembled WGS sequence"/>
</dbReference>
<dbReference type="InterPro" id="IPR051685">
    <property type="entry name" value="Ycf3/AcsC/BcsC/TPR_MFPF"/>
</dbReference>
<dbReference type="Pfam" id="PF13432">
    <property type="entry name" value="TPR_16"/>
    <property type="match status" value="1"/>
</dbReference>
<feature type="repeat" description="TPR" evidence="3">
    <location>
        <begin position="147"/>
        <end position="180"/>
    </location>
</feature>
<evidence type="ECO:0000256" key="1">
    <source>
        <dbReference type="ARBA" id="ARBA00022737"/>
    </source>
</evidence>
<dbReference type="Proteomes" id="UP000515349">
    <property type="component" value="Chromosome"/>
</dbReference>
<keyword evidence="2 3" id="KW-0802">TPR repeat</keyword>
<dbReference type="InterPro" id="IPR011990">
    <property type="entry name" value="TPR-like_helical_dom_sf"/>
</dbReference>
<dbReference type="InterPro" id="IPR019734">
    <property type="entry name" value="TPR_rpt"/>
</dbReference>
<gene>
    <name evidence="5" type="ORF">H1R16_01340</name>
    <name evidence="4" type="ORF">H2507_01930</name>
</gene>
<evidence type="ECO:0000256" key="3">
    <source>
        <dbReference type="PROSITE-ProRule" id="PRU00339"/>
    </source>
</evidence>
<sequence length="290" mass="33811">MKKAISLIIVFVSFNFYGQTLEQKAAEKACECVKKIRTLNDENYIECISKSLTESLIETDRKENFKKISTVDGMKNTLSEVDSIVKLICSIDQNALLEEKTKLYYRYSENLNATNSYKIGKDFMDAENYKLAIEAFQLALKNDSNFVLALDDIAMSYRKIDQYEEAIQFYQKSLDIFPEGDFALMNIAVVYNLKHDYKTSGEYYKKLIKFHPNYAEGYYGLGRSFAFLEDYENALTNIIKAHKIYVKEGSQYTKDSQQMIQIIFNEMKKGEKEKDFYRIAKENDVNTNHF</sequence>
<organism evidence="5 6">
    <name type="scientific">Marnyiella aurantia</name>
    <dbReference type="NCBI Taxonomy" id="2758037"/>
    <lineage>
        <taxon>Bacteria</taxon>
        <taxon>Pseudomonadati</taxon>
        <taxon>Bacteroidota</taxon>
        <taxon>Flavobacteriia</taxon>
        <taxon>Flavobacteriales</taxon>
        <taxon>Weeksellaceae</taxon>
        <taxon>Marnyiella</taxon>
    </lineage>
</organism>
<evidence type="ECO:0000313" key="7">
    <source>
        <dbReference type="Proteomes" id="UP000539710"/>
    </source>
</evidence>
<dbReference type="PROSITE" id="PS50005">
    <property type="entry name" value="TPR"/>
    <property type="match status" value="1"/>
</dbReference>
<keyword evidence="1" id="KW-0677">Repeat</keyword>
<dbReference type="PROSITE" id="PS50293">
    <property type="entry name" value="TPR_REGION"/>
    <property type="match status" value="1"/>
</dbReference>
<name>A0A7D7LMR9_9FLAO</name>
<evidence type="ECO:0000313" key="5">
    <source>
        <dbReference type="EMBL" id="QMS98684.1"/>
    </source>
</evidence>
<reference evidence="5 6" key="1">
    <citation type="submission" date="2020-07" db="EMBL/GenBank/DDBJ databases">
        <title>Chryseobacterium sp.cx-624.</title>
        <authorList>
            <person name="Yang C."/>
        </authorList>
    </citation>
    <scope>NUCLEOTIDE SEQUENCE [LARGE SCALE GENOMIC DNA]</scope>
    <source>
        <strain evidence="6">cx-624</strain>
        <strain evidence="5">Cx-624</strain>
    </source>
</reference>
<accession>A0A7D7LMR9</accession>
<dbReference type="SMART" id="SM00028">
    <property type="entry name" value="TPR"/>
    <property type="match status" value="4"/>
</dbReference>
<proteinExistence type="predicted"/>
<dbReference type="PANTHER" id="PTHR44943">
    <property type="entry name" value="CELLULOSE SYNTHASE OPERON PROTEIN C"/>
    <property type="match status" value="1"/>
</dbReference>
<dbReference type="Gene3D" id="1.25.40.10">
    <property type="entry name" value="Tetratricopeptide repeat domain"/>
    <property type="match status" value="2"/>
</dbReference>
<keyword evidence="7" id="KW-1185">Reference proteome</keyword>
<evidence type="ECO:0000313" key="6">
    <source>
        <dbReference type="Proteomes" id="UP000515349"/>
    </source>
</evidence>
<dbReference type="KEGG" id="cbau:H1R16_01340"/>
<dbReference type="EMBL" id="JACEUX010000001">
    <property type="protein sequence ID" value="MBA5245919.1"/>
    <property type="molecule type" value="Genomic_DNA"/>
</dbReference>
<evidence type="ECO:0000313" key="4">
    <source>
        <dbReference type="EMBL" id="MBA5245919.1"/>
    </source>
</evidence>
<dbReference type="PANTHER" id="PTHR44943:SF4">
    <property type="entry name" value="TPR REPEAT-CONTAINING PROTEIN MJ0798"/>
    <property type="match status" value="1"/>
</dbReference>
<dbReference type="AlphaFoldDB" id="A0A7D7LMR9"/>
<dbReference type="SUPFAM" id="SSF48452">
    <property type="entry name" value="TPR-like"/>
    <property type="match status" value="1"/>
</dbReference>
<protein>
    <submittedName>
        <fullName evidence="5">Tetratricopeptide repeat protein</fullName>
    </submittedName>
</protein>